<organism evidence="2 3">
    <name type="scientific">Vreelandella aquamarina</name>
    <dbReference type="NCBI Taxonomy" id="77097"/>
    <lineage>
        <taxon>Bacteria</taxon>
        <taxon>Pseudomonadati</taxon>
        <taxon>Pseudomonadota</taxon>
        <taxon>Gammaproteobacteria</taxon>
        <taxon>Oceanospirillales</taxon>
        <taxon>Halomonadaceae</taxon>
        <taxon>Vreelandella</taxon>
    </lineage>
</organism>
<name>A0A1N6GZ87_9GAMM</name>
<sequence>MNSQDELRKRYRAWCRANERGDQQPLPDECHNLRCGAKTRSGTPCKRRDLYASGRCKLHGGLSTGPKSGPRAKRPEPPAAKPEPYDPANNSEVLAILRRQGIRC</sequence>
<dbReference type="InterPro" id="IPR047675">
    <property type="entry name" value="Putative_zinc-bd"/>
</dbReference>
<gene>
    <name evidence="2" type="ORF">SAMN05878438_1301</name>
</gene>
<dbReference type="NCBIfam" id="NF041373">
    <property type="entry name" value="HGG_STG"/>
    <property type="match status" value="1"/>
</dbReference>
<feature type="region of interest" description="Disordered" evidence="1">
    <location>
        <begin position="56"/>
        <end position="92"/>
    </location>
</feature>
<dbReference type="GeneID" id="97278736"/>
<dbReference type="EMBL" id="FSQX01000001">
    <property type="protein sequence ID" value="SIN63670.1"/>
    <property type="molecule type" value="Genomic_DNA"/>
</dbReference>
<reference evidence="2 3" key="1">
    <citation type="submission" date="2016-11" db="EMBL/GenBank/DDBJ databases">
        <authorList>
            <person name="Jaros S."/>
            <person name="Januszkiewicz K."/>
            <person name="Wedrychowicz H."/>
        </authorList>
    </citation>
    <scope>NUCLEOTIDE SEQUENCE [LARGE SCALE GENOMIC DNA]</scope>
    <source>
        <strain evidence="2 3">ACAM 239</strain>
    </source>
</reference>
<dbReference type="RefSeq" id="WP_074210621.1">
    <property type="nucleotide sequence ID" value="NZ_AP022869.1"/>
</dbReference>
<proteinExistence type="predicted"/>
<dbReference type="Proteomes" id="UP000185024">
    <property type="component" value="Unassembled WGS sequence"/>
</dbReference>
<protein>
    <submittedName>
        <fullName evidence="2">Uncharacterized protein</fullName>
    </submittedName>
</protein>
<evidence type="ECO:0000313" key="2">
    <source>
        <dbReference type="EMBL" id="SIN63670.1"/>
    </source>
</evidence>
<dbReference type="AlphaFoldDB" id="A0A1N6GZ87"/>
<accession>A0A1N6GZ87</accession>
<evidence type="ECO:0000313" key="3">
    <source>
        <dbReference type="Proteomes" id="UP000185024"/>
    </source>
</evidence>
<evidence type="ECO:0000256" key="1">
    <source>
        <dbReference type="SAM" id="MobiDB-lite"/>
    </source>
</evidence>